<evidence type="ECO:0000313" key="5">
    <source>
        <dbReference type="Proteomes" id="UP000199693"/>
    </source>
</evidence>
<sequence length="94" mass="10574">MAALMDRADQAVSVTSMARSFSAKLRDVATRKTEKLVVFKDNEPAAVILNVEAYQELLDELEDLRVERVARDRLDSFDASKAISHEDMVARFAD</sequence>
<dbReference type="EMBL" id="FZPC01000047">
    <property type="protein sequence ID" value="SNT54412.1"/>
    <property type="molecule type" value="Genomic_DNA"/>
</dbReference>
<evidence type="ECO:0000313" key="3">
    <source>
        <dbReference type="EMBL" id="SNT54412.1"/>
    </source>
</evidence>
<dbReference type="SUPFAM" id="SSF143120">
    <property type="entry name" value="YefM-like"/>
    <property type="match status" value="1"/>
</dbReference>
<proteinExistence type="inferred from homology"/>
<evidence type="ECO:0000313" key="2">
    <source>
        <dbReference type="EMBL" id="SDK92633.1"/>
    </source>
</evidence>
<evidence type="ECO:0000256" key="1">
    <source>
        <dbReference type="ARBA" id="ARBA00009981"/>
    </source>
</evidence>
<comment type="similarity">
    <text evidence="1">Belongs to the phD/YefM antitoxin family.</text>
</comment>
<name>A0A239NIL0_9PSED</name>
<dbReference type="AlphaFoldDB" id="A0A239NIL0"/>
<protein>
    <submittedName>
        <fullName evidence="2">Antitoxin StbD</fullName>
    </submittedName>
</protein>
<dbReference type="RefSeq" id="WP_089394710.1">
    <property type="nucleotide sequence ID" value="NZ_FNEC01000058.1"/>
</dbReference>
<reference evidence="3 4" key="2">
    <citation type="submission" date="2017-06" db="EMBL/GenBank/DDBJ databases">
        <authorList>
            <person name="Varghese N."/>
            <person name="Submissions S."/>
        </authorList>
    </citation>
    <scope>NUCLEOTIDE SEQUENCE [LARGE SCALE GENOMIC DNA]</scope>
    <source>
        <strain evidence="3 4">RLD-1</strain>
    </source>
</reference>
<gene>
    <name evidence="2" type="ORF">SAMN05216189_105833</name>
    <name evidence="3" type="ORF">SAMN06295949_14732</name>
</gene>
<dbReference type="EMBL" id="FNEC01000058">
    <property type="protein sequence ID" value="SDK92633.1"/>
    <property type="molecule type" value="Genomic_DNA"/>
</dbReference>
<dbReference type="Proteomes" id="UP000198309">
    <property type="component" value="Unassembled WGS sequence"/>
</dbReference>
<evidence type="ECO:0000313" key="4">
    <source>
        <dbReference type="Proteomes" id="UP000198309"/>
    </source>
</evidence>
<dbReference type="InterPro" id="IPR036165">
    <property type="entry name" value="YefM-like_sf"/>
</dbReference>
<reference evidence="2 5" key="1">
    <citation type="submission" date="2016-10" db="EMBL/GenBank/DDBJ databases">
        <authorList>
            <person name="de Groot N.N."/>
        </authorList>
    </citation>
    <scope>NUCLEOTIDE SEQUENCE [LARGE SCALE GENOMIC DNA]</scope>
    <source>
        <strain evidence="2 5">CCM 7361</strain>
    </source>
</reference>
<dbReference type="Proteomes" id="UP000199693">
    <property type="component" value="Unassembled WGS sequence"/>
</dbReference>
<organism evidence="2 5">
    <name type="scientific">Pseudomonas delhiensis</name>
    <dbReference type="NCBI Taxonomy" id="366289"/>
    <lineage>
        <taxon>Bacteria</taxon>
        <taxon>Pseudomonadati</taxon>
        <taxon>Pseudomonadota</taxon>
        <taxon>Gammaproteobacteria</taxon>
        <taxon>Pseudomonadales</taxon>
        <taxon>Pseudomonadaceae</taxon>
        <taxon>Pseudomonas</taxon>
    </lineage>
</organism>
<keyword evidence="4" id="KW-1185">Reference proteome</keyword>
<accession>A0A239NIL0</accession>